<keyword evidence="2" id="KW-1185">Reference proteome</keyword>
<dbReference type="OrthoDB" id="2871523at2"/>
<name>A0A2V3WBA5_9BACI</name>
<dbReference type="SUPFAM" id="SSF54593">
    <property type="entry name" value="Glyoxalase/Bleomycin resistance protein/Dihydroxybiphenyl dioxygenase"/>
    <property type="match status" value="1"/>
</dbReference>
<protein>
    <recommendedName>
        <fullName evidence="3">VOC domain-containing protein</fullName>
    </recommendedName>
</protein>
<evidence type="ECO:0000313" key="2">
    <source>
        <dbReference type="Proteomes" id="UP000247978"/>
    </source>
</evidence>
<dbReference type="RefSeq" id="WP_110393694.1">
    <property type="nucleotide sequence ID" value="NZ_JBHUHB010000001.1"/>
</dbReference>
<dbReference type="Gene3D" id="3.10.180.10">
    <property type="entry name" value="2,3-Dihydroxybiphenyl 1,2-Dioxygenase, domain 1"/>
    <property type="match status" value="1"/>
</dbReference>
<dbReference type="AlphaFoldDB" id="A0A2V3WBA5"/>
<reference evidence="1 2" key="1">
    <citation type="submission" date="2018-05" db="EMBL/GenBank/DDBJ databases">
        <title>Genomic Encyclopedia of Type Strains, Phase IV (KMG-IV): sequencing the most valuable type-strain genomes for metagenomic binning, comparative biology and taxonomic classification.</title>
        <authorList>
            <person name="Goeker M."/>
        </authorList>
    </citation>
    <scope>NUCLEOTIDE SEQUENCE [LARGE SCALE GENOMIC DNA]</scope>
    <source>
        <strain evidence="1 2">DSM 28556</strain>
    </source>
</reference>
<comment type="caution">
    <text evidence="1">The sequence shown here is derived from an EMBL/GenBank/DDBJ whole genome shotgun (WGS) entry which is preliminary data.</text>
</comment>
<dbReference type="InterPro" id="IPR029068">
    <property type="entry name" value="Glyas_Bleomycin-R_OHBP_Dase"/>
</dbReference>
<organism evidence="1 2">
    <name type="scientific">Pseudogracilibacillus auburnensis</name>
    <dbReference type="NCBI Taxonomy" id="1494959"/>
    <lineage>
        <taxon>Bacteria</taxon>
        <taxon>Bacillati</taxon>
        <taxon>Bacillota</taxon>
        <taxon>Bacilli</taxon>
        <taxon>Bacillales</taxon>
        <taxon>Bacillaceae</taxon>
        <taxon>Pseudogracilibacillus</taxon>
    </lineage>
</organism>
<proteinExistence type="predicted"/>
<evidence type="ECO:0000313" key="1">
    <source>
        <dbReference type="EMBL" id="PXW90434.1"/>
    </source>
</evidence>
<sequence length="120" mass="14160">MKRTRTEFKGGNNIAIKIPKFKYDETVHFYKEVIKLPYLGFISESHAFQFGDATLWLDCMDNYSQQDVWLEIQTDHMKAAADYLKENHINRRDEVEVHENSDGYWISDPSGTILRINSRK</sequence>
<evidence type="ECO:0008006" key="3">
    <source>
        <dbReference type="Google" id="ProtNLM"/>
    </source>
</evidence>
<dbReference type="Proteomes" id="UP000247978">
    <property type="component" value="Unassembled WGS sequence"/>
</dbReference>
<gene>
    <name evidence="1" type="ORF">DFR56_101346</name>
</gene>
<accession>A0A2V3WBA5</accession>
<dbReference type="EMBL" id="QJJQ01000001">
    <property type="protein sequence ID" value="PXW90434.1"/>
    <property type="molecule type" value="Genomic_DNA"/>
</dbReference>